<evidence type="ECO:0000259" key="7">
    <source>
        <dbReference type="Pfam" id="PF07732"/>
    </source>
</evidence>
<feature type="domain" description="Plastocyanin-like" evidence="7">
    <location>
        <begin position="88"/>
        <end position="203"/>
    </location>
</feature>
<dbReference type="InterPro" id="IPR002355">
    <property type="entry name" value="Cu_oxidase_Cu_BS"/>
</dbReference>
<evidence type="ECO:0000256" key="1">
    <source>
        <dbReference type="ARBA" id="ARBA00010609"/>
    </source>
</evidence>
<dbReference type="PANTHER" id="PTHR11709:SF414">
    <property type="entry name" value="ADR239WP"/>
    <property type="match status" value="1"/>
</dbReference>
<evidence type="ECO:0000256" key="2">
    <source>
        <dbReference type="ARBA" id="ARBA00022723"/>
    </source>
</evidence>
<protein>
    <recommendedName>
        <fullName evidence="10">Multicopper oxidase</fullName>
    </recommendedName>
</protein>
<dbReference type="Pfam" id="PF07732">
    <property type="entry name" value="Cu-oxidase_3"/>
    <property type="match status" value="1"/>
</dbReference>
<organism evidence="8 9">
    <name type="scientific">Dissophora globulifera</name>
    <dbReference type="NCBI Taxonomy" id="979702"/>
    <lineage>
        <taxon>Eukaryota</taxon>
        <taxon>Fungi</taxon>
        <taxon>Fungi incertae sedis</taxon>
        <taxon>Mucoromycota</taxon>
        <taxon>Mortierellomycotina</taxon>
        <taxon>Mortierellomycetes</taxon>
        <taxon>Mortierellales</taxon>
        <taxon>Mortierellaceae</taxon>
        <taxon>Dissophora</taxon>
    </lineage>
</organism>
<dbReference type="EMBL" id="JAAAIP010000982">
    <property type="protein sequence ID" value="KAG0311013.1"/>
    <property type="molecule type" value="Genomic_DNA"/>
</dbReference>
<gene>
    <name evidence="8" type="ORF">BGZ99_010444</name>
</gene>
<name>A0A9P6UM42_9FUNG</name>
<dbReference type="AlphaFoldDB" id="A0A9P6UM42"/>
<evidence type="ECO:0000259" key="5">
    <source>
        <dbReference type="Pfam" id="PF00394"/>
    </source>
</evidence>
<dbReference type="Gene3D" id="2.60.40.420">
    <property type="entry name" value="Cupredoxins - blue copper proteins"/>
    <property type="match status" value="3"/>
</dbReference>
<comment type="similarity">
    <text evidence="1">Belongs to the multicopper oxidase family.</text>
</comment>
<evidence type="ECO:0000313" key="9">
    <source>
        <dbReference type="Proteomes" id="UP000738325"/>
    </source>
</evidence>
<feature type="domain" description="Plastocyanin-like" evidence="5">
    <location>
        <begin position="213"/>
        <end position="382"/>
    </location>
</feature>
<keyword evidence="9" id="KW-1185">Reference proteome</keyword>
<dbReference type="InterPro" id="IPR011706">
    <property type="entry name" value="Cu-oxidase_C"/>
</dbReference>
<dbReference type="CDD" id="cd13857">
    <property type="entry name" value="CuRO_1_Diphenol_Ox"/>
    <property type="match status" value="1"/>
</dbReference>
<evidence type="ECO:0008006" key="10">
    <source>
        <dbReference type="Google" id="ProtNLM"/>
    </source>
</evidence>
<dbReference type="InterPro" id="IPR033138">
    <property type="entry name" value="Cu_oxidase_CS"/>
</dbReference>
<accession>A0A9P6UM42</accession>
<dbReference type="GO" id="GO:0005507">
    <property type="term" value="F:copper ion binding"/>
    <property type="evidence" value="ECO:0007669"/>
    <property type="project" value="InterPro"/>
</dbReference>
<keyword evidence="3" id="KW-0560">Oxidoreductase</keyword>
<dbReference type="CDD" id="cd13886">
    <property type="entry name" value="CuRO_2_MCO_like_1"/>
    <property type="match status" value="1"/>
</dbReference>
<dbReference type="PANTHER" id="PTHR11709">
    <property type="entry name" value="MULTI-COPPER OXIDASE"/>
    <property type="match status" value="1"/>
</dbReference>
<dbReference type="SUPFAM" id="SSF49503">
    <property type="entry name" value="Cupredoxins"/>
    <property type="match status" value="3"/>
</dbReference>
<reference evidence="8" key="1">
    <citation type="journal article" date="2020" name="Fungal Divers.">
        <title>Resolving the Mortierellaceae phylogeny through synthesis of multi-gene phylogenetics and phylogenomics.</title>
        <authorList>
            <person name="Vandepol N."/>
            <person name="Liber J."/>
            <person name="Desiro A."/>
            <person name="Na H."/>
            <person name="Kennedy M."/>
            <person name="Barry K."/>
            <person name="Grigoriev I.V."/>
            <person name="Miller A.N."/>
            <person name="O'Donnell K."/>
            <person name="Stajich J.E."/>
            <person name="Bonito G."/>
        </authorList>
    </citation>
    <scope>NUCLEOTIDE SEQUENCE</scope>
    <source>
        <strain evidence="8">REB-010B</strain>
    </source>
</reference>
<dbReference type="Proteomes" id="UP000738325">
    <property type="component" value="Unassembled WGS sequence"/>
</dbReference>
<feature type="domain" description="Plastocyanin-like" evidence="6">
    <location>
        <begin position="493"/>
        <end position="558"/>
    </location>
</feature>
<dbReference type="InterPro" id="IPR045087">
    <property type="entry name" value="Cu-oxidase_fam"/>
</dbReference>
<sequence>MRRISAKRVVLALIVSLLIVIVLAVVAPAVASQGINFQLPRRQSSSSTPSASINSTRQAWNDPSQFILGKNNFVITATPTTRYYDWTISQQDIAPDGLQRSMLLVNGMFPGPLIEANTGDRIVVKVSNNLAIATALHWHGMFQNGTNWMDGSTGVTQCPIPPGGTFTYNFTIPSQWGTYWWHAHAVSQYVDGVVGPLIIHSPDEPHLAEYDEDLIVMLSDYHHTPSKPLVSWYLSTESDGIEPTPDNGLINGRNSFNCSNDALAQFPTNAKCISNAPRTVFDFKAGVKYRIRLINSGAFAEFQFSIDSHSLTVIEADGVDMQPVQIQRIPIHIGQRYSVIVQADQAIGNYWVRAIMNTYCVGGSDNPALNLTTTAIVHYAGASLVNPSAPHANSQDWGSDPWPGRCLDLTSDMLKPYDVQDAPPADVQFILHMSAQKITEDHVRFNYVNTTSWVPLKSAATLFEAHQGATTFAASQMVITLNKTQTVELIINRSGAGSYVPGESVFNTVNPVRRDTATLQTFGHTVLRFVNDNPGMWAFHCHIDWHMQAGLMLQFLSLPATVQSFKIPEELKAMCNA</sequence>
<evidence type="ECO:0000259" key="6">
    <source>
        <dbReference type="Pfam" id="PF07731"/>
    </source>
</evidence>
<dbReference type="FunFam" id="2.60.40.420:FF:000045">
    <property type="entry name" value="Laccase 2"/>
    <property type="match status" value="1"/>
</dbReference>
<keyword evidence="2" id="KW-0479">Metal-binding</keyword>
<dbReference type="PROSITE" id="PS00080">
    <property type="entry name" value="MULTICOPPER_OXIDASE2"/>
    <property type="match status" value="1"/>
</dbReference>
<proteinExistence type="inferred from homology"/>
<dbReference type="OrthoDB" id="2121828at2759"/>
<evidence type="ECO:0000256" key="4">
    <source>
        <dbReference type="ARBA" id="ARBA00023008"/>
    </source>
</evidence>
<evidence type="ECO:0000313" key="8">
    <source>
        <dbReference type="EMBL" id="KAG0311013.1"/>
    </source>
</evidence>
<evidence type="ECO:0000256" key="3">
    <source>
        <dbReference type="ARBA" id="ARBA00023002"/>
    </source>
</evidence>
<dbReference type="Pfam" id="PF07731">
    <property type="entry name" value="Cu-oxidase_2"/>
    <property type="match status" value="1"/>
</dbReference>
<dbReference type="Pfam" id="PF00394">
    <property type="entry name" value="Cu-oxidase"/>
    <property type="match status" value="1"/>
</dbReference>
<comment type="caution">
    <text evidence="8">The sequence shown here is derived from an EMBL/GenBank/DDBJ whole genome shotgun (WGS) entry which is preliminary data.</text>
</comment>
<dbReference type="PROSITE" id="PS00079">
    <property type="entry name" value="MULTICOPPER_OXIDASE1"/>
    <property type="match status" value="1"/>
</dbReference>
<dbReference type="InterPro" id="IPR011707">
    <property type="entry name" value="Cu-oxidase-like_N"/>
</dbReference>
<dbReference type="GO" id="GO:0016491">
    <property type="term" value="F:oxidoreductase activity"/>
    <property type="evidence" value="ECO:0007669"/>
    <property type="project" value="UniProtKB-KW"/>
</dbReference>
<dbReference type="InterPro" id="IPR001117">
    <property type="entry name" value="Cu-oxidase_2nd"/>
</dbReference>
<dbReference type="InterPro" id="IPR008972">
    <property type="entry name" value="Cupredoxin"/>
</dbReference>
<keyword evidence="4" id="KW-0186">Copper</keyword>